<accession>A0A1J5PTQ9</accession>
<dbReference type="EMBL" id="MLJW01003936">
    <property type="protein sequence ID" value="OIQ70972.1"/>
    <property type="molecule type" value="Genomic_DNA"/>
</dbReference>
<organism evidence="1">
    <name type="scientific">mine drainage metagenome</name>
    <dbReference type="NCBI Taxonomy" id="410659"/>
    <lineage>
        <taxon>unclassified sequences</taxon>
        <taxon>metagenomes</taxon>
        <taxon>ecological metagenomes</taxon>
    </lineage>
</organism>
<name>A0A1J5PTQ9_9ZZZZ</name>
<evidence type="ECO:0000313" key="1">
    <source>
        <dbReference type="EMBL" id="OIQ70972.1"/>
    </source>
</evidence>
<proteinExistence type="predicted"/>
<gene>
    <name evidence="1" type="ORF">GALL_474110</name>
</gene>
<comment type="caution">
    <text evidence="1">The sequence shown here is derived from an EMBL/GenBank/DDBJ whole genome shotgun (WGS) entry which is preliminary data.</text>
</comment>
<reference evidence="1" key="1">
    <citation type="submission" date="2016-10" db="EMBL/GenBank/DDBJ databases">
        <title>Sequence of Gallionella enrichment culture.</title>
        <authorList>
            <person name="Poehlein A."/>
            <person name="Muehling M."/>
            <person name="Daniel R."/>
        </authorList>
    </citation>
    <scope>NUCLEOTIDE SEQUENCE</scope>
</reference>
<protein>
    <submittedName>
        <fullName evidence="1">Uncharacterized protein</fullName>
    </submittedName>
</protein>
<sequence>MLDGGFHELVVSRVKTHQVDALAETVVAVELGYELVGQTSQFEVIGGPRHPAKLDEFALGPLAALAPHRLGQGSVLGVHVVVAQLGREVEEFMRVGQVGRGLCGFNSCVHFRTPNFLQA</sequence>
<dbReference type="AlphaFoldDB" id="A0A1J5PTQ9"/>